<dbReference type="EMBL" id="QDKH01000039">
    <property type="protein sequence ID" value="PWC10257.1"/>
    <property type="molecule type" value="Genomic_DNA"/>
</dbReference>
<dbReference type="NCBIfam" id="NF033510">
    <property type="entry name" value="Ca_tandemer"/>
    <property type="match status" value="5"/>
</dbReference>
<feature type="non-terminal residue" evidence="3">
    <location>
        <position position="552"/>
    </location>
</feature>
<feature type="domain" description="Bacterial Ig" evidence="1">
    <location>
        <begin position="323"/>
        <end position="405"/>
    </location>
</feature>
<dbReference type="AlphaFoldDB" id="A0A2U1TLH5"/>
<feature type="domain" description="Biofilm-associated protein BapA-like prefix-like" evidence="2">
    <location>
        <begin position="1"/>
        <end position="114"/>
    </location>
</feature>
<feature type="domain" description="Bacterial Ig" evidence="1">
    <location>
        <begin position="239"/>
        <end position="320"/>
    </location>
</feature>
<protein>
    <submittedName>
        <fullName evidence="3">Surface adhesion protein</fullName>
    </submittedName>
</protein>
<dbReference type="Pfam" id="PF22783">
    <property type="entry name" value="BapA_N"/>
    <property type="match status" value="1"/>
</dbReference>
<evidence type="ECO:0000313" key="3">
    <source>
        <dbReference type="EMBL" id="PWC10257.1"/>
    </source>
</evidence>
<evidence type="ECO:0000259" key="2">
    <source>
        <dbReference type="Pfam" id="PF22783"/>
    </source>
</evidence>
<dbReference type="InterPro" id="IPR013783">
    <property type="entry name" value="Ig-like_fold"/>
</dbReference>
<sequence>MSNFSITAKENGVTSMVNTSSGELNLSSPSIVTLQAGRQEIASMTRSGNDLMVTFHSGEKVVLKNFYIAGERGPSELVLEDENSALWWVKDPATQPQFESISTIDEITAGAGGAESAGGSALPYILGGIAGVATLAAMASDRHDDDDNERDTRALDAPTVNISEDGSAISGEAEPGGKVTITDIAGNVLSSMTVGDDGHFTLPLPPSLTNGETISVVVSDAAGNVSAATTVSAPGSTPPSEPTDLSVAEDGAAVSGSADVGSTVTITDAAGNELGRVTVGEDGNFSVPLSPALTNGEVINAVASDAAGNTSATVTLNALDTTAPSAPTDLLVAEDGAAVSGRAEAGGTVTVTDTAGNVLGSTIAGEDGRFTMALSPALTNGEVINAVVSDAAGNTSAEISVTAPDATAPDNTAPSAPADLLVAEDGTAVSGSAEAGSTVTITDAAGNVLGNVAVEDDGRFTVPLSPAQTNGETISLVVSDAAGNASVAESVTAPDTMAPAAAGDLLVTEDGTVVSGTAEAGSTVKITDAAGNELGNATVGNDGSFTIPLSPA</sequence>
<keyword evidence="4" id="KW-1185">Reference proteome</keyword>
<dbReference type="InterPro" id="IPR048051">
    <property type="entry name" value="BapA-like_prefix-like"/>
</dbReference>
<evidence type="ECO:0000313" key="4">
    <source>
        <dbReference type="Proteomes" id="UP000296159"/>
    </source>
</evidence>
<dbReference type="Proteomes" id="UP000296159">
    <property type="component" value="Unassembled WGS sequence"/>
</dbReference>
<accession>A0A2U1TLH5</accession>
<dbReference type="InterPro" id="IPR041498">
    <property type="entry name" value="Big_6"/>
</dbReference>
<dbReference type="RefSeq" id="WP_136168541.1">
    <property type="nucleotide sequence ID" value="NZ_KZ819101.1"/>
</dbReference>
<reference evidence="3 4" key="1">
    <citation type="submission" date="2018-04" db="EMBL/GenBank/DDBJ databases">
        <title>Brenneria corticis sp.nov.</title>
        <authorList>
            <person name="Li Y."/>
        </authorList>
    </citation>
    <scope>NUCLEOTIDE SEQUENCE [LARGE SCALE GENOMIC DNA]</scope>
    <source>
        <strain evidence="3 4">CFCC 11842</strain>
    </source>
</reference>
<feature type="domain" description="Bacterial Ig" evidence="1">
    <location>
        <begin position="413"/>
        <end position="495"/>
    </location>
</feature>
<name>A0A2U1TLH5_9GAMM</name>
<feature type="domain" description="Bacterial Ig" evidence="1">
    <location>
        <begin position="498"/>
        <end position="552"/>
    </location>
</feature>
<organism evidence="3 4">
    <name type="scientific">Brenneria corticis</name>
    <dbReference type="NCBI Taxonomy" id="2173106"/>
    <lineage>
        <taxon>Bacteria</taxon>
        <taxon>Pseudomonadati</taxon>
        <taxon>Pseudomonadota</taxon>
        <taxon>Gammaproteobacteria</taxon>
        <taxon>Enterobacterales</taxon>
        <taxon>Pectobacteriaceae</taxon>
        <taxon>Brenneria</taxon>
    </lineage>
</organism>
<dbReference type="NCBIfam" id="NF033677">
    <property type="entry name" value="biofilm_BapA_N"/>
    <property type="match status" value="1"/>
</dbReference>
<dbReference type="Gene3D" id="2.60.40.10">
    <property type="entry name" value="Immunoglobulins"/>
    <property type="match status" value="5"/>
</dbReference>
<dbReference type="Pfam" id="PF17936">
    <property type="entry name" value="Big_6"/>
    <property type="match status" value="5"/>
</dbReference>
<proteinExistence type="predicted"/>
<feature type="domain" description="Bacterial Ig" evidence="1">
    <location>
        <begin position="156"/>
        <end position="234"/>
    </location>
</feature>
<gene>
    <name evidence="3" type="ORF">DDT56_22200</name>
</gene>
<comment type="caution">
    <text evidence="3">The sequence shown here is derived from an EMBL/GenBank/DDBJ whole genome shotgun (WGS) entry which is preliminary data.</text>
</comment>
<evidence type="ECO:0000259" key="1">
    <source>
        <dbReference type="Pfam" id="PF17936"/>
    </source>
</evidence>